<dbReference type="InterPro" id="IPR030231">
    <property type="entry name" value="Gpn2"/>
</dbReference>
<dbReference type="EMBL" id="CAKOGP040002313">
    <property type="protein sequence ID" value="CAJ1966891.1"/>
    <property type="molecule type" value="Genomic_DNA"/>
</dbReference>
<comment type="subunit">
    <text evidence="5">Binds to RNA polymerase II (RNAPII).</text>
</comment>
<organism evidence="7 8">
    <name type="scientific">Cylindrotheca closterium</name>
    <dbReference type="NCBI Taxonomy" id="2856"/>
    <lineage>
        <taxon>Eukaryota</taxon>
        <taxon>Sar</taxon>
        <taxon>Stramenopiles</taxon>
        <taxon>Ochrophyta</taxon>
        <taxon>Bacillariophyta</taxon>
        <taxon>Bacillariophyceae</taxon>
        <taxon>Bacillariophycidae</taxon>
        <taxon>Bacillariales</taxon>
        <taxon>Bacillariaceae</taxon>
        <taxon>Cylindrotheca</taxon>
    </lineage>
</organism>
<evidence type="ECO:0000256" key="3">
    <source>
        <dbReference type="ARBA" id="ARBA00022801"/>
    </source>
</evidence>
<keyword evidence="3 5" id="KW-0378">Hydrolase</keyword>
<proteinExistence type="inferred from homology"/>
<evidence type="ECO:0000256" key="2">
    <source>
        <dbReference type="ARBA" id="ARBA00022741"/>
    </source>
</evidence>
<feature type="region of interest" description="Disordered" evidence="6">
    <location>
        <begin position="358"/>
        <end position="386"/>
    </location>
</feature>
<comment type="function">
    <text evidence="5">Small GTPase required for proper localization of RNA polymerase II and III (RNAPII and RNAPIII). May act at an RNAP assembly step prior to nuclear import.</text>
</comment>
<evidence type="ECO:0000313" key="8">
    <source>
        <dbReference type="Proteomes" id="UP001295423"/>
    </source>
</evidence>
<comment type="caution">
    <text evidence="7">The sequence shown here is derived from an EMBL/GenBank/DDBJ whole genome shotgun (WGS) entry which is preliminary data.</text>
</comment>
<dbReference type="Pfam" id="PF03029">
    <property type="entry name" value="ATP_bind_1"/>
    <property type="match status" value="2"/>
</dbReference>
<name>A0AAD2GAK5_9STRA</name>
<keyword evidence="4 5" id="KW-0342">GTP-binding</keyword>
<dbReference type="PANTHER" id="PTHR21231:SF3">
    <property type="entry name" value="GPN-LOOP GTPASE 2"/>
    <property type="match status" value="1"/>
</dbReference>
<evidence type="ECO:0000256" key="5">
    <source>
        <dbReference type="RuleBase" id="RU365059"/>
    </source>
</evidence>
<keyword evidence="2 5" id="KW-0547">Nucleotide-binding</keyword>
<evidence type="ECO:0000256" key="1">
    <source>
        <dbReference type="ARBA" id="ARBA00005290"/>
    </source>
</evidence>
<dbReference type="InterPro" id="IPR027417">
    <property type="entry name" value="P-loop_NTPase"/>
</dbReference>
<dbReference type="GO" id="GO:0003924">
    <property type="term" value="F:GTPase activity"/>
    <property type="evidence" value="ECO:0007669"/>
    <property type="project" value="TreeGrafter"/>
</dbReference>
<evidence type="ECO:0000256" key="6">
    <source>
        <dbReference type="SAM" id="MobiDB-lite"/>
    </source>
</evidence>
<dbReference type="Proteomes" id="UP001295423">
    <property type="component" value="Unassembled WGS sequence"/>
</dbReference>
<dbReference type="InterPro" id="IPR004130">
    <property type="entry name" value="Gpn"/>
</dbReference>
<evidence type="ECO:0000313" key="7">
    <source>
        <dbReference type="EMBL" id="CAJ1966891.1"/>
    </source>
</evidence>
<comment type="similarity">
    <text evidence="1 5">Belongs to the GPN-loop GTPase family.</text>
</comment>
<sequence length="386" mass="43225">MAPIYGQVVAGPPGSGKTTYCTGMEEYLRLLGREAFVINLDPANEMPSRLAGKKQKSDDGEKAEDDNDATALPYEPLLDVCESVVNVTSVMNQLGLGPNGGLVYCMEYLEVNVEQLVEMIREKVAVHNNPYLLFDLPGQVELYSHSKAVPRLLEKLVKALDLRLVAVQLIDSHYCTEPANFLSAALLGTTTMLRLELPTVSVLSKVDLLTNYGPLPFSFDYFTDCHELDRLLPFLQQGGDFQQKDDLAQGVDEYYYTDDPDYQAARRRTRTTPFFRKHEKLHKVLAEVVDEFGLLSFLPLDISDAGSVGRVLAKIDKCNGYMFVDQKNSKAEDMFKCAVQSDHASNYEAIADIEEKLSAARERQQSEKPQQQPSGMNTLFENEQIK</sequence>
<dbReference type="GO" id="GO:0005525">
    <property type="term" value="F:GTP binding"/>
    <property type="evidence" value="ECO:0007669"/>
    <property type="project" value="UniProtKB-KW"/>
</dbReference>
<feature type="region of interest" description="Disordered" evidence="6">
    <location>
        <begin position="47"/>
        <end position="69"/>
    </location>
</feature>
<dbReference type="Gene3D" id="3.40.50.300">
    <property type="entry name" value="P-loop containing nucleotide triphosphate hydrolases"/>
    <property type="match status" value="1"/>
</dbReference>
<feature type="compositionally biased region" description="Polar residues" evidence="6">
    <location>
        <begin position="367"/>
        <end position="386"/>
    </location>
</feature>
<dbReference type="AlphaFoldDB" id="A0AAD2GAK5"/>
<protein>
    <recommendedName>
        <fullName evidence="5">GPN-loop GTPase 2</fullName>
    </recommendedName>
</protein>
<dbReference type="PANTHER" id="PTHR21231">
    <property type="entry name" value="XPA-BINDING PROTEIN 1-RELATED"/>
    <property type="match status" value="1"/>
</dbReference>
<evidence type="ECO:0000256" key="4">
    <source>
        <dbReference type="ARBA" id="ARBA00023134"/>
    </source>
</evidence>
<keyword evidence="8" id="KW-1185">Reference proteome</keyword>
<reference evidence="7" key="1">
    <citation type="submission" date="2023-08" db="EMBL/GenBank/DDBJ databases">
        <authorList>
            <person name="Audoor S."/>
            <person name="Bilcke G."/>
        </authorList>
    </citation>
    <scope>NUCLEOTIDE SEQUENCE</scope>
</reference>
<accession>A0AAD2GAK5</accession>
<gene>
    <name evidence="7" type="ORF">CYCCA115_LOCUS22477</name>
</gene>
<dbReference type="SUPFAM" id="SSF52540">
    <property type="entry name" value="P-loop containing nucleoside triphosphate hydrolases"/>
    <property type="match status" value="1"/>
</dbReference>
<dbReference type="GO" id="GO:0005737">
    <property type="term" value="C:cytoplasm"/>
    <property type="evidence" value="ECO:0007669"/>
    <property type="project" value="TreeGrafter"/>
</dbReference>
<dbReference type="CDD" id="cd17871">
    <property type="entry name" value="GPN2"/>
    <property type="match status" value="1"/>
</dbReference>